<dbReference type="GO" id="GO:0003723">
    <property type="term" value="F:RNA binding"/>
    <property type="evidence" value="ECO:0007669"/>
    <property type="project" value="UniProtKB-UniRule"/>
</dbReference>
<dbReference type="Pfam" id="PF00636">
    <property type="entry name" value="Ribonuclease_3"/>
    <property type="match status" value="2"/>
</dbReference>
<dbReference type="GO" id="GO:0051607">
    <property type="term" value="P:defense response to virus"/>
    <property type="evidence" value="ECO:0007669"/>
    <property type="project" value="UniProtKB-KW"/>
</dbReference>
<dbReference type="PROSITE" id="PS51194">
    <property type="entry name" value="HELICASE_CTER"/>
    <property type="match status" value="1"/>
</dbReference>
<evidence type="ECO:0000259" key="20">
    <source>
        <dbReference type="PROSITE" id="PS51194"/>
    </source>
</evidence>
<evidence type="ECO:0000256" key="4">
    <source>
        <dbReference type="ARBA" id="ARBA00022721"/>
    </source>
</evidence>
<keyword evidence="6" id="KW-0677">Repeat</keyword>
<dbReference type="InterPro" id="IPR056755">
    <property type="entry name" value="DSRM_2"/>
</dbReference>
<dbReference type="PROSITE" id="PS51192">
    <property type="entry name" value="HELICASE_ATP_BIND_1"/>
    <property type="match status" value="1"/>
</dbReference>
<keyword evidence="12" id="KW-0460">Magnesium</keyword>
<dbReference type="PANTHER" id="PTHR14950:SF62">
    <property type="entry name" value="DICER-LIKE PROTEIN 1"/>
    <property type="match status" value="1"/>
</dbReference>
<keyword evidence="15" id="KW-0464">Manganese</keyword>
<dbReference type="CDD" id="cd18802">
    <property type="entry name" value="SF2_C_dicer"/>
    <property type="match status" value="1"/>
</dbReference>
<proteinExistence type="inferred from homology"/>
<dbReference type="Gene3D" id="1.10.1520.10">
    <property type="entry name" value="Ribonuclease III domain"/>
    <property type="match status" value="2"/>
</dbReference>
<dbReference type="InterPro" id="IPR000999">
    <property type="entry name" value="RNase_III_dom"/>
</dbReference>
<dbReference type="Gene3D" id="3.40.50.300">
    <property type="entry name" value="P-loop containing nucleotide triphosphate hydrolases"/>
    <property type="match status" value="2"/>
</dbReference>
<sequence>MPVAPDPRSPQGQTRSEEVHKGSSRGISGDRHHGSPYGTNSHQDVPQHGYQHAASTGLPTLLTDLSQDSGLGSVDPQVGASLHDDHGEAGSATKPSEDSDLSEGDEPVVEEPKARKVTARRLADQDQFEHWMRQEQKRANKKLAESALGDNPSIRWDEADVDKILSSRDPAQKRIISSPREYQVELFERAKKKNLIVVLPTGTGKTLIAALLIRHTLEQELIDRNSKERKLEPRVTFFLVDKVSLVYQQWKVLKANLSHPVAKFHGQLVDSMSTQGFWKQQLEENMAIVCTAAILQQCLSRGYFNMDQINLLIFDEAHHAKKNHPYSRIIKDFYADLQKGSSRRPRILGMTASPVDAKTDLATTAAQLEGLLHCEIATVDQPDLLRSGSLERQGGGLETLVEYGLSYAPFTTPLGQRLHKLIGKNSVFRKLFVFSKASTRELGPWCADRVWQLGLPREEIVKAKARTERNLLSTGSDLAIEAIDARVADIEDAYREIQKHPFPAVDPTRGHLSHKVISLLGILKQHFRPAFDKCMIFVEQRLTAIVLDDLFKQLPLALYGLQAGTLLGSGTGVTGEHESMSYAQQQRAIQRFHTGDLNILIATTIAEEGLDIPDCNIIIRFDLYRTMIQYIQSKGRARMKNSKYFHMVEVGNEEHAKRVFDCQEKEELLHAFCSTMPEDRLLKGNDFDMDFFLRKDKSKRVFKIEKTGAKLTYESSLVVLASYVSSLAGRADMSLQADYVVKSVSKEYQCEVILPDNSTIKSALGRRATSKQVAKCSAAFEMCVKLRKAGELDDYLQSIHQKRLPAMRNAHLALSSKKRAEYDMRVKPEIWDRRGLPGAMYMTVLKLESPEALGRPSRPLAIVTREPLPQVARFPIFFGNQQTSVVNCLPLESAFTISLEQVQALTEFSLRILQDVFSKEYRREPEKMPYYLAPLNKDHLYTFGDCDQACDLISWDCVTMIHEAGDLDWEGQPLGFFNNRYLTDPHDGSRKFYTLCPRADLKPTDPQVPGVKGLGNNRARRDAPNDIWNYSISKWSKSRSRMEVRNDLPVVEAEYIPLRRNLLDEFEGADQEGNKCFVTFATLKVSALPVEVVAMAYNLPAIIHRLESSLIVLEACDGWGLQIRPDLALEAMTKDSDNTGDHAAEQVNFQRGMGNNYERLEFLGDSFLKMSTTIALYSQIPEGNEFDYHVDRMLLICNKNLFNNALDLKVEAFIRSKSFNRRKWYPEGLEQLSGKMNTSIKGKKGAGRNIHVLGDKSIADVCEALIGAAYLTGKESNSLDMAVQAVTKFSNNKLENKNHTMVAYGEFYSAFKVPEWQAAEPTAVHLHLAKLIEEQLGYNFAHPRLLRCAFIHPSYSYMYEHIPHYQRLEFLGDALLDMVCVDYLFHRYPGADPQWLTEHKMAMVSNQFLGCLCVALGFQRHMISMTGGLQQQIAQYVDAITTAREDAEDEAEAAYLEPSEYSRDFWTSVIEPPKCLPDIVEAYIGAIFVDSKYDLGEVQKFFDNHIRPYFEDMHLYDSFANKHPVTFLSNCLHLNFGCANWRVMVNEMPAAGGSLSEKQVVAAVLIHGQVRAHATASSGRYAKIAAAKKCMAMLDNMQVHEFKEQFGCNCKPEEVAESNPTMHATAV</sequence>
<evidence type="ECO:0000256" key="13">
    <source>
        <dbReference type="ARBA" id="ARBA00022884"/>
    </source>
</evidence>
<dbReference type="Proteomes" id="UP000829685">
    <property type="component" value="Unassembled WGS sequence"/>
</dbReference>
<dbReference type="SUPFAM" id="SSF69065">
    <property type="entry name" value="RNase III domain-like"/>
    <property type="match status" value="2"/>
</dbReference>
<dbReference type="SMART" id="SM00490">
    <property type="entry name" value="HELICc"/>
    <property type="match status" value="1"/>
</dbReference>
<dbReference type="SMART" id="SM00487">
    <property type="entry name" value="DEXDc"/>
    <property type="match status" value="1"/>
</dbReference>
<feature type="domain" description="Dicer dsRNA-binding fold" evidence="21">
    <location>
        <begin position="716"/>
        <end position="806"/>
    </location>
</feature>
<name>A0A9P9WYD4_9PEZI</name>
<evidence type="ECO:0000259" key="19">
    <source>
        <dbReference type="PROSITE" id="PS51192"/>
    </source>
</evidence>
<dbReference type="CDD" id="cd00593">
    <property type="entry name" value="RIBOc"/>
    <property type="match status" value="2"/>
</dbReference>
<evidence type="ECO:0000313" key="23">
    <source>
        <dbReference type="Proteomes" id="UP000829685"/>
    </source>
</evidence>
<dbReference type="InterPro" id="IPR036389">
    <property type="entry name" value="RNase_III_sf"/>
</dbReference>
<feature type="domain" description="RNase III" evidence="18">
    <location>
        <begin position="1329"/>
        <end position="1492"/>
    </location>
</feature>
<dbReference type="SUPFAM" id="SSF52540">
    <property type="entry name" value="P-loop containing nucleoside triphosphate hydrolases"/>
    <property type="match status" value="1"/>
</dbReference>
<feature type="domain" description="Helicase C-terminal" evidence="20">
    <location>
        <begin position="522"/>
        <end position="683"/>
    </location>
</feature>
<dbReference type="PROSITE" id="PS00517">
    <property type="entry name" value="RNASE_3_1"/>
    <property type="match status" value="2"/>
</dbReference>
<comment type="similarity">
    <text evidence="16">Belongs to the helicase family. Dicer subfamily.</text>
</comment>
<dbReference type="InterPro" id="IPR005034">
    <property type="entry name" value="Dicer_dimerisation"/>
</dbReference>
<gene>
    <name evidence="22" type="ORF">JX265_000163</name>
</gene>
<dbReference type="CDD" id="cd18034">
    <property type="entry name" value="DEXHc_dicer"/>
    <property type="match status" value="1"/>
</dbReference>
<dbReference type="InterPro" id="IPR014001">
    <property type="entry name" value="Helicase_ATP-bd"/>
</dbReference>
<evidence type="ECO:0000256" key="7">
    <source>
        <dbReference type="ARBA" id="ARBA00022741"/>
    </source>
</evidence>
<evidence type="ECO:0000256" key="15">
    <source>
        <dbReference type="ARBA" id="ARBA00023211"/>
    </source>
</evidence>
<dbReference type="InterPro" id="IPR001650">
    <property type="entry name" value="Helicase_C-like"/>
</dbReference>
<dbReference type="GO" id="GO:0050688">
    <property type="term" value="P:regulation of defense response to virus"/>
    <property type="evidence" value="ECO:0007669"/>
    <property type="project" value="UniProtKB-KW"/>
</dbReference>
<dbReference type="InterPro" id="IPR038248">
    <property type="entry name" value="Dicer_dimer_sf"/>
</dbReference>
<feature type="domain" description="Helicase ATP-binding" evidence="19">
    <location>
        <begin position="186"/>
        <end position="372"/>
    </location>
</feature>
<dbReference type="InterPro" id="IPR006935">
    <property type="entry name" value="Helicase/UvrB_N"/>
</dbReference>
<evidence type="ECO:0000256" key="8">
    <source>
        <dbReference type="ARBA" id="ARBA00022801"/>
    </source>
</evidence>
<evidence type="ECO:0000256" key="6">
    <source>
        <dbReference type="ARBA" id="ARBA00022737"/>
    </source>
</evidence>
<evidence type="ECO:0000259" key="18">
    <source>
        <dbReference type="PROSITE" id="PS50142"/>
    </source>
</evidence>
<evidence type="ECO:0000256" key="3">
    <source>
        <dbReference type="ARBA" id="ARBA00020797"/>
    </source>
</evidence>
<feature type="domain" description="RNase III" evidence="18">
    <location>
        <begin position="1155"/>
        <end position="1274"/>
    </location>
</feature>
<dbReference type="GO" id="GO:0004386">
    <property type="term" value="F:helicase activity"/>
    <property type="evidence" value="ECO:0007669"/>
    <property type="project" value="UniProtKB-KW"/>
</dbReference>
<dbReference type="GO" id="GO:0005524">
    <property type="term" value="F:ATP binding"/>
    <property type="evidence" value="ECO:0007669"/>
    <property type="project" value="UniProtKB-KW"/>
</dbReference>
<feature type="compositionally biased region" description="Acidic residues" evidence="17">
    <location>
        <begin position="98"/>
        <end position="109"/>
    </location>
</feature>
<dbReference type="Pfam" id="PF00271">
    <property type="entry name" value="Helicase_C"/>
    <property type="match status" value="1"/>
</dbReference>
<evidence type="ECO:0000259" key="21">
    <source>
        <dbReference type="PROSITE" id="PS51327"/>
    </source>
</evidence>
<evidence type="ECO:0000256" key="2">
    <source>
        <dbReference type="ARBA" id="ARBA00001946"/>
    </source>
</evidence>
<dbReference type="FunFam" id="1.10.1520.10:FF:000015">
    <property type="entry name" value="Dicer-like protein 1"/>
    <property type="match status" value="1"/>
</dbReference>
<keyword evidence="14" id="KW-0051">Antiviral defense</keyword>
<evidence type="ECO:0000256" key="17">
    <source>
        <dbReference type="SAM" id="MobiDB-lite"/>
    </source>
</evidence>
<keyword evidence="4" id="KW-0930">Antiviral protein</keyword>
<evidence type="ECO:0000256" key="10">
    <source>
        <dbReference type="ARBA" id="ARBA00022833"/>
    </source>
</evidence>
<keyword evidence="23" id="KW-1185">Reference proteome</keyword>
<dbReference type="Pfam" id="PF03368">
    <property type="entry name" value="Dicer_dimer"/>
    <property type="match status" value="1"/>
</dbReference>
<keyword evidence="10" id="KW-0862">Zinc</keyword>
<dbReference type="Pfam" id="PF04851">
    <property type="entry name" value="ResIII"/>
    <property type="match status" value="1"/>
</dbReference>
<dbReference type="GO" id="GO:0046872">
    <property type="term" value="F:metal ion binding"/>
    <property type="evidence" value="ECO:0007669"/>
    <property type="project" value="UniProtKB-KW"/>
</dbReference>
<dbReference type="SMART" id="SM00535">
    <property type="entry name" value="RIBOc"/>
    <property type="match status" value="2"/>
</dbReference>
<keyword evidence="8" id="KW-0378">Hydrolase</keyword>
<evidence type="ECO:0000256" key="9">
    <source>
        <dbReference type="ARBA" id="ARBA00022806"/>
    </source>
</evidence>
<dbReference type="InterPro" id="IPR027417">
    <property type="entry name" value="P-loop_NTPase"/>
</dbReference>
<feature type="region of interest" description="Disordered" evidence="17">
    <location>
        <begin position="1"/>
        <end position="122"/>
    </location>
</feature>
<evidence type="ECO:0000256" key="1">
    <source>
        <dbReference type="ARBA" id="ARBA00001936"/>
    </source>
</evidence>
<organism evidence="22 23">
    <name type="scientific">Neoarthrinium moseri</name>
    <dbReference type="NCBI Taxonomy" id="1658444"/>
    <lineage>
        <taxon>Eukaryota</taxon>
        <taxon>Fungi</taxon>
        <taxon>Dikarya</taxon>
        <taxon>Ascomycota</taxon>
        <taxon>Pezizomycotina</taxon>
        <taxon>Sordariomycetes</taxon>
        <taxon>Xylariomycetidae</taxon>
        <taxon>Amphisphaeriales</taxon>
        <taxon>Apiosporaceae</taxon>
        <taxon>Neoarthrinium</taxon>
    </lineage>
</organism>
<dbReference type="Pfam" id="PF24995">
    <property type="entry name" value="DSRM_2"/>
    <property type="match status" value="1"/>
</dbReference>
<keyword evidence="9" id="KW-0347">Helicase</keyword>
<evidence type="ECO:0000256" key="5">
    <source>
        <dbReference type="ARBA" id="ARBA00022723"/>
    </source>
</evidence>
<dbReference type="Gene3D" id="3.30.160.380">
    <property type="entry name" value="Dicer dimerisation domain"/>
    <property type="match status" value="1"/>
</dbReference>
<comment type="cofactor">
    <cofactor evidence="1">
        <name>Mn(2+)</name>
        <dbReference type="ChEBI" id="CHEBI:29035"/>
    </cofactor>
</comment>
<dbReference type="GO" id="GO:0005634">
    <property type="term" value="C:nucleus"/>
    <property type="evidence" value="ECO:0007669"/>
    <property type="project" value="TreeGrafter"/>
</dbReference>
<comment type="caution">
    <text evidence="22">The sequence shown here is derived from an EMBL/GenBank/DDBJ whole genome shotgun (WGS) entry which is preliminary data.</text>
</comment>
<evidence type="ECO:0000256" key="16">
    <source>
        <dbReference type="PROSITE-ProRule" id="PRU00657"/>
    </source>
</evidence>
<dbReference type="PROSITE" id="PS51327">
    <property type="entry name" value="DICER_DSRBF"/>
    <property type="match status" value="1"/>
</dbReference>
<feature type="compositionally biased region" description="Polar residues" evidence="17">
    <location>
        <begin position="53"/>
        <end position="70"/>
    </location>
</feature>
<protein>
    <recommendedName>
        <fullName evidence="3">Dicer-like protein 1</fullName>
    </recommendedName>
</protein>
<dbReference type="FunFam" id="3.30.160.380:FF:000004">
    <property type="entry name" value="Dicer-like protein 1"/>
    <property type="match status" value="1"/>
</dbReference>
<dbReference type="PANTHER" id="PTHR14950">
    <property type="entry name" value="DICER-RELATED"/>
    <property type="match status" value="1"/>
</dbReference>
<dbReference type="GO" id="GO:0005737">
    <property type="term" value="C:cytoplasm"/>
    <property type="evidence" value="ECO:0007669"/>
    <property type="project" value="TreeGrafter"/>
</dbReference>
<dbReference type="PROSITE" id="PS50142">
    <property type="entry name" value="RNASE_3_2"/>
    <property type="match status" value="2"/>
</dbReference>
<keyword evidence="13 16" id="KW-0694">RNA-binding</keyword>
<dbReference type="GO" id="GO:0003677">
    <property type="term" value="F:DNA binding"/>
    <property type="evidence" value="ECO:0007669"/>
    <property type="project" value="InterPro"/>
</dbReference>
<dbReference type="GO" id="GO:0030422">
    <property type="term" value="P:siRNA processing"/>
    <property type="evidence" value="ECO:0007669"/>
    <property type="project" value="TreeGrafter"/>
</dbReference>
<dbReference type="EMBL" id="JAFIMR010000001">
    <property type="protein sequence ID" value="KAI1881337.1"/>
    <property type="molecule type" value="Genomic_DNA"/>
</dbReference>
<evidence type="ECO:0000313" key="22">
    <source>
        <dbReference type="EMBL" id="KAI1881337.1"/>
    </source>
</evidence>
<evidence type="ECO:0000256" key="12">
    <source>
        <dbReference type="ARBA" id="ARBA00022842"/>
    </source>
</evidence>
<evidence type="ECO:0000256" key="14">
    <source>
        <dbReference type="ARBA" id="ARBA00023118"/>
    </source>
</evidence>
<comment type="cofactor">
    <cofactor evidence="2">
        <name>Mg(2+)</name>
        <dbReference type="ChEBI" id="CHEBI:18420"/>
    </cofactor>
</comment>
<keyword evidence="11" id="KW-0067">ATP-binding</keyword>
<keyword evidence="7" id="KW-0547">Nucleotide-binding</keyword>
<reference evidence="22" key="1">
    <citation type="submission" date="2021-03" db="EMBL/GenBank/DDBJ databases">
        <title>Revisited historic fungal species revealed as producer of novel bioactive compounds through whole genome sequencing and comparative genomics.</title>
        <authorList>
            <person name="Vignolle G.A."/>
            <person name="Hochenegger N."/>
            <person name="Mach R.L."/>
            <person name="Mach-Aigner A.R."/>
            <person name="Javad Rahimi M."/>
            <person name="Salim K.A."/>
            <person name="Chan C.M."/>
            <person name="Lim L.B.L."/>
            <person name="Cai F."/>
            <person name="Druzhinina I.S."/>
            <person name="U'Ren J.M."/>
            <person name="Derntl C."/>
        </authorList>
    </citation>
    <scope>NUCLEOTIDE SEQUENCE</scope>
    <source>
        <strain evidence="22">TUCIM 5799</strain>
    </source>
</reference>
<dbReference type="GO" id="GO:0004525">
    <property type="term" value="F:ribonuclease III activity"/>
    <property type="evidence" value="ECO:0007669"/>
    <property type="project" value="InterPro"/>
</dbReference>
<keyword evidence="5" id="KW-0479">Metal-binding</keyword>
<accession>A0A9P9WYD4</accession>
<evidence type="ECO:0000256" key="11">
    <source>
        <dbReference type="ARBA" id="ARBA00022840"/>
    </source>
</evidence>